<comment type="caution">
    <text evidence="2">The sequence shown here is derived from an EMBL/GenBank/DDBJ whole genome shotgun (WGS) entry which is preliminary data.</text>
</comment>
<feature type="compositionally biased region" description="Basic residues" evidence="1">
    <location>
        <begin position="13"/>
        <end position="26"/>
    </location>
</feature>
<sequence length="333" mass="37019">QLQQLQQLQQEKKGKKKNKDKNKYKNKSATNKRCDSGNDERHAKEESERSVASVVNAISADIDTTDKYGCFHPSPMAGGDDRNDGKDFHQPHVAVESAVSHNPTTIPTMDPQPESQFTNIDTNATTDINININTNTNSTINEKESIKTRTITYSRRKRKPRKKYGHSSSTSSSTSNVHVHGNGPITSNGDDCDSPCSKGSTLHCLQQMDHTLHSQSVHDGEEIEQLGMNEVLSSTSGSVRPGLDETKPTQNKKKRKKFKQRQSQKQQKQKQSNLNAKKSKEACLPTDTCNATSDMVDKDITSVEDIKCNPRFPLPPPSLHKSLLDAAPYFPFS</sequence>
<feature type="compositionally biased region" description="Low complexity" evidence="1">
    <location>
        <begin position="263"/>
        <end position="276"/>
    </location>
</feature>
<feature type="compositionally biased region" description="Basic residues" evidence="1">
    <location>
        <begin position="250"/>
        <end position="262"/>
    </location>
</feature>
<keyword evidence="3" id="KW-1185">Reference proteome</keyword>
<feature type="non-terminal residue" evidence="2">
    <location>
        <position position="333"/>
    </location>
</feature>
<dbReference type="EMBL" id="ASPP01019859">
    <property type="protein sequence ID" value="ETO14686.1"/>
    <property type="molecule type" value="Genomic_DNA"/>
</dbReference>
<accession>X6MM00</accession>
<gene>
    <name evidence="2" type="ORF">RFI_22682</name>
</gene>
<dbReference type="Proteomes" id="UP000023152">
    <property type="component" value="Unassembled WGS sequence"/>
</dbReference>
<feature type="region of interest" description="Disordered" evidence="1">
    <location>
        <begin position="233"/>
        <end position="287"/>
    </location>
</feature>
<proteinExistence type="predicted"/>
<feature type="compositionally biased region" description="Basic and acidic residues" evidence="1">
    <location>
        <begin position="32"/>
        <end position="49"/>
    </location>
</feature>
<feature type="region of interest" description="Disordered" evidence="1">
    <location>
        <begin position="146"/>
        <end position="198"/>
    </location>
</feature>
<evidence type="ECO:0000256" key="1">
    <source>
        <dbReference type="SAM" id="MobiDB-lite"/>
    </source>
</evidence>
<feature type="non-terminal residue" evidence="2">
    <location>
        <position position="1"/>
    </location>
</feature>
<dbReference type="AlphaFoldDB" id="X6MM00"/>
<evidence type="ECO:0000313" key="3">
    <source>
        <dbReference type="Proteomes" id="UP000023152"/>
    </source>
</evidence>
<evidence type="ECO:0000313" key="2">
    <source>
        <dbReference type="EMBL" id="ETO14686.1"/>
    </source>
</evidence>
<protein>
    <submittedName>
        <fullName evidence="2">Uncharacterized protein</fullName>
    </submittedName>
</protein>
<feature type="region of interest" description="Disordered" evidence="1">
    <location>
        <begin position="1"/>
        <end position="51"/>
    </location>
</feature>
<name>X6MM00_RETFI</name>
<feature type="compositionally biased region" description="Basic residues" evidence="1">
    <location>
        <begin position="154"/>
        <end position="165"/>
    </location>
</feature>
<reference evidence="2 3" key="1">
    <citation type="journal article" date="2013" name="Curr. Biol.">
        <title>The Genome of the Foraminiferan Reticulomyxa filosa.</title>
        <authorList>
            <person name="Glockner G."/>
            <person name="Hulsmann N."/>
            <person name="Schleicher M."/>
            <person name="Noegel A.A."/>
            <person name="Eichinger L."/>
            <person name="Gallinger C."/>
            <person name="Pawlowski J."/>
            <person name="Sierra R."/>
            <person name="Euteneuer U."/>
            <person name="Pillet L."/>
            <person name="Moustafa A."/>
            <person name="Platzer M."/>
            <person name="Groth M."/>
            <person name="Szafranski K."/>
            <person name="Schliwa M."/>
        </authorList>
    </citation>
    <scope>NUCLEOTIDE SEQUENCE [LARGE SCALE GENOMIC DNA]</scope>
</reference>
<organism evidence="2 3">
    <name type="scientific">Reticulomyxa filosa</name>
    <dbReference type="NCBI Taxonomy" id="46433"/>
    <lineage>
        <taxon>Eukaryota</taxon>
        <taxon>Sar</taxon>
        <taxon>Rhizaria</taxon>
        <taxon>Retaria</taxon>
        <taxon>Foraminifera</taxon>
        <taxon>Monothalamids</taxon>
        <taxon>Reticulomyxidae</taxon>
        <taxon>Reticulomyxa</taxon>
    </lineage>
</organism>